<gene>
    <name evidence="2" type="ORF">CLUP02_13363</name>
</gene>
<proteinExistence type="predicted"/>
<feature type="region of interest" description="Disordered" evidence="1">
    <location>
        <begin position="163"/>
        <end position="185"/>
    </location>
</feature>
<dbReference type="RefSeq" id="XP_049149448.1">
    <property type="nucleotide sequence ID" value="XM_049292302.1"/>
</dbReference>
<feature type="compositionally biased region" description="Low complexity" evidence="1">
    <location>
        <begin position="173"/>
        <end position="185"/>
    </location>
</feature>
<keyword evidence="3" id="KW-1185">Reference proteome</keyword>
<dbReference type="KEGG" id="clup:CLUP02_13363"/>
<dbReference type="EMBL" id="CP019479">
    <property type="protein sequence ID" value="UQC87842.1"/>
    <property type="molecule type" value="Genomic_DNA"/>
</dbReference>
<sequence>MSSSINPTSIPSVSALRHQLGYGDSDPSNCQSKLFQDSVRAFRKTFKTRQGYEGSAMYEWKSPEHQSALEEMAHEFLDRDGNGARLWPDEHAQGSVKKLKYSRHGTKIKRILKQLFWRMNLQQHRNGKYRKNKVKTGNVHTRTLDGRVCHENPIDVDEIEESLENSSAVEMPSTSSSAKTDKAAATSKIVDPYELDSTSEEVQGLLQLQRGVATDFQREPEGHGQEVENNSNDPFNLISSTGPMEDRQLAPYAEMNPSEPPPKRPRVDTMQSLHQTSKKKRDEAAVDPQTSLTSPRKRNAPQRDGILTGERLSEALQAMDKDSPPEMDAGAMSSGAHLEVPGGSVTGGQAESDLHMGEANAEDVEDREDSVDAFIDEATKQLYVETDTRSIQQDEVISSTEASASVDTSCPTSPIVEHKKTVSFLADMRRSQTMAVEPIENDGSPQTAPLRQARVKFVYRIITRYPTRRSCIWKPRGSFRTKTLAELENELPLEFERSELKYLLIRLEARDTHADQIIPCGREDEFDALKRHLVDFIRHCVVESLPGEEVFVFIDIEPLPTLDSTEKSSEVEHIMFDW</sequence>
<dbReference type="Proteomes" id="UP000830671">
    <property type="component" value="Chromosome 7"/>
</dbReference>
<feature type="region of interest" description="Disordered" evidence="1">
    <location>
        <begin position="218"/>
        <end position="307"/>
    </location>
</feature>
<evidence type="ECO:0000313" key="3">
    <source>
        <dbReference type="Proteomes" id="UP000830671"/>
    </source>
</evidence>
<reference evidence="2" key="1">
    <citation type="journal article" date="2021" name="Mol. Plant Microbe Interact.">
        <title>Complete Genome Sequence of the Plant-Pathogenic Fungus Colletotrichum lupini.</title>
        <authorList>
            <person name="Baroncelli R."/>
            <person name="Pensec F."/>
            <person name="Da Lio D."/>
            <person name="Boufleur T."/>
            <person name="Vicente I."/>
            <person name="Sarrocco S."/>
            <person name="Picot A."/>
            <person name="Baraldi E."/>
            <person name="Sukno S."/>
            <person name="Thon M."/>
            <person name="Le Floch G."/>
        </authorList>
    </citation>
    <scope>NUCLEOTIDE SEQUENCE</scope>
    <source>
        <strain evidence="2">IMI 504893</strain>
    </source>
</reference>
<protein>
    <submittedName>
        <fullName evidence="2">Uncharacterized protein</fullName>
    </submittedName>
</protein>
<feature type="region of interest" description="Disordered" evidence="1">
    <location>
        <begin position="321"/>
        <end position="351"/>
    </location>
</feature>
<evidence type="ECO:0000256" key="1">
    <source>
        <dbReference type="SAM" id="MobiDB-lite"/>
    </source>
</evidence>
<evidence type="ECO:0000313" key="2">
    <source>
        <dbReference type="EMBL" id="UQC87842.1"/>
    </source>
</evidence>
<organism evidence="2 3">
    <name type="scientific">Colletotrichum lupini</name>
    <dbReference type="NCBI Taxonomy" id="145971"/>
    <lineage>
        <taxon>Eukaryota</taxon>
        <taxon>Fungi</taxon>
        <taxon>Dikarya</taxon>
        <taxon>Ascomycota</taxon>
        <taxon>Pezizomycotina</taxon>
        <taxon>Sordariomycetes</taxon>
        <taxon>Hypocreomycetidae</taxon>
        <taxon>Glomerellales</taxon>
        <taxon>Glomerellaceae</taxon>
        <taxon>Colletotrichum</taxon>
        <taxon>Colletotrichum acutatum species complex</taxon>
    </lineage>
</organism>
<dbReference type="GeneID" id="73347312"/>
<accession>A0A9Q8T3Y8</accession>
<feature type="compositionally biased region" description="Polar residues" evidence="1">
    <location>
        <begin position="227"/>
        <end position="242"/>
    </location>
</feature>
<name>A0A9Q8T3Y8_9PEZI</name>
<dbReference type="AlphaFoldDB" id="A0A9Q8T3Y8"/>